<accession>A0A9W8J3V3</accession>
<dbReference type="AlphaFoldDB" id="A0A9W8J3V3"/>
<sequence>MELEVALKGDTVFRLPAPPPSPLPSPSSVAGQAATQQQARYLKSSYPIQPISAGASTAVYPSFDTIRGTSTTKRMSLFNVNGGSDKVPRVIEGTWGEEQEQPEQEGGLSVKDEARLEMWTKQCPSLRVIVLPGGVVWEAPCSSECVCFCDCTFKRSREPASEFSVPETSVAISPIRLIFLLPFDLLSVTVSIDEPPSAPVLAPPKPGTERFACPTIPSGSSYSSFELETPSYQHLSSESQILPTASITSLISASTSPTPPSTSASSQQDSPDPESEVDTWVERRWQQQWRLE</sequence>
<comment type="caution">
    <text evidence="2">The sequence shown here is derived from an EMBL/GenBank/DDBJ whole genome shotgun (WGS) entry which is preliminary data.</text>
</comment>
<evidence type="ECO:0000313" key="2">
    <source>
        <dbReference type="EMBL" id="KAJ2925829.1"/>
    </source>
</evidence>
<evidence type="ECO:0000313" key="3">
    <source>
        <dbReference type="Proteomes" id="UP001140091"/>
    </source>
</evidence>
<organism evidence="2 3">
    <name type="scientific">Candolleomyces eurysporus</name>
    <dbReference type="NCBI Taxonomy" id="2828524"/>
    <lineage>
        <taxon>Eukaryota</taxon>
        <taxon>Fungi</taxon>
        <taxon>Dikarya</taxon>
        <taxon>Basidiomycota</taxon>
        <taxon>Agaricomycotina</taxon>
        <taxon>Agaricomycetes</taxon>
        <taxon>Agaricomycetidae</taxon>
        <taxon>Agaricales</taxon>
        <taxon>Agaricineae</taxon>
        <taxon>Psathyrellaceae</taxon>
        <taxon>Candolleomyces</taxon>
    </lineage>
</organism>
<feature type="non-terminal residue" evidence="2">
    <location>
        <position position="292"/>
    </location>
</feature>
<evidence type="ECO:0000256" key="1">
    <source>
        <dbReference type="SAM" id="MobiDB-lite"/>
    </source>
</evidence>
<protein>
    <submittedName>
        <fullName evidence="2">Uncharacterized protein</fullName>
    </submittedName>
</protein>
<feature type="region of interest" description="Disordered" evidence="1">
    <location>
        <begin position="1"/>
        <end position="36"/>
    </location>
</feature>
<feature type="compositionally biased region" description="Low complexity" evidence="1">
    <location>
        <begin position="248"/>
        <end position="270"/>
    </location>
</feature>
<dbReference type="Proteomes" id="UP001140091">
    <property type="component" value="Unassembled WGS sequence"/>
</dbReference>
<feature type="region of interest" description="Disordered" evidence="1">
    <location>
        <begin position="248"/>
        <end position="281"/>
    </location>
</feature>
<feature type="compositionally biased region" description="Pro residues" evidence="1">
    <location>
        <begin position="16"/>
        <end position="25"/>
    </location>
</feature>
<proteinExistence type="predicted"/>
<dbReference type="OrthoDB" id="10432973at2759"/>
<name>A0A9W8J3V3_9AGAR</name>
<keyword evidence="3" id="KW-1185">Reference proteome</keyword>
<dbReference type="EMBL" id="JANBPK010001111">
    <property type="protein sequence ID" value="KAJ2925829.1"/>
    <property type="molecule type" value="Genomic_DNA"/>
</dbReference>
<gene>
    <name evidence="2" type="ORF">H1R20_g11267</name>
</gene>
<reference evidence="2" key="1">
    <citation type="submission" date="2022-06" db="EMBL/GenBank/DDBJ databases">
        <title>Genome Sequence of Candolleomyces eurysporus.</title>
        <authorList>
            <person name="Buettner E."/>
        </authorList>
    </citation>
    <scope>NUCLEOTIDE SEQUENCE</scope>
    <source>
        <strain evidence="2">VTCC 930004</strain>
    </source>
</reference>